<name>A0A2S0WCC6_9CORY</name>
<gene>
    <name evidence="8" type="ORF">C3E79_01540</name>
</gene>
<dbReference type="InterPro" id="IPR000092">
    <property type="entry name" value="Polyprenyl_synt"/>
</dbReference>
<dbReference type="AlphaFoldDB" id="A0A2S0WCC6"/>
<organism evidence="8 9">
    <name type="scientific">Corynebacterium liangguodongii</name>
    <dbReference type="NCBI Taxonomy" id="2079535"/>
    <lineage>
        <taxon>Bacteria</taxon>
        <taxon>Bacillati</taxon>
        <taxon>Actinomycetota</taxon>
        <taxon>Actinomycetes</taxon>
        <taxon>Mycobacteriales</taxon>
        <taxon>Corynebacteriaceae</taxon>
        <taxon>Corynebacterium</taxon>
    </lineage>
</organism>
<dbReference type="KEGG" id="clia:C3E79_01540"/>
<keyword evidence="6" id="KW-0460">Magnesium</keyword>
<comment type="cofactor">
    <cofactor evidence="1">
        <name>Mg(2+)</name>
        <dbReference type="ChEBI" id="CHEBI:18420"/>
    </cofactor>
</comment>
<dbReference type="Gene3D" id="1.10.600.10">
    <property type="entry name" value="Farnesyl Diphosphate Synthase"/>
    <property type="match status" value="1"/>
</dbReference>
<comment type="pathway">
    <text evidence="2">Isoprenoid biosynthesis.</text>
</comment>
<evidence type="ECO:0000313" key="8">
    <source>
        <dbReference type="EMBL" id="AWB83332.1"/>
    </source>
</evidence>
<dbReference type="SUPFAM" id="SSF48576">
    <property type="entry name" value="Terpenoid synthases"/>
    <property type="match status" value="1"/>
</dbReference>
<dbReference type="CDD" id="cd00685">
    <property type="entry name" value="Trans_IPPS_HT"/>
    <property type="match status" value="1"/>
</dbReference>
<dbReference type="Pfam" id="PF00348">
    <property type="entry name" value="polyprenyl_synt"/>
    <property type="match status" value="1"/>
</dbReference>
<keyword evidence="4 7" id="KW-0808">Transferase</keyword>
<proteinExistence type="inferred from homology"/>
<dbReference type="OrthoDB" id="4497239at2"/>
<evidence type="ECO:0000256" key="5">
    <source>
        <dbReference type="ARBA" id="ARBA00022723"/>
    </source>
</evidence>
<dbReference type="GO" id="GO:0008299">
    <property type="term" value="P:isoprenoid biosynthetic process"/>
    <property type="evidence" value="ECO:0007669"/>
    <property type="project" value="InterPro"/>
</dbReference>
<keyword evidence="5" id="KW-0479">Metal-binding</keyword>
<sequence>MTHGIPPAPRHDFSMDLGDAELSARVSEGMRRVEDLLIARLSVGEDFVVDKVTHLATAGGKRFRPLVALLCSEFGAQPHSENTIKGAVITEMVHLATLYHDDVMDEAEMRRGVASANTRWNNTVAILAGDILFAHASEMMSEIDTATVKHFSETFSTLVTGQMRETIGARGEDPVAHYLKVIEEKTAVLISSAAYLGSYHAGASPEVVERCVTVGRAIGMIFQIVDDIIDLFSDPEQSGKIPGTDLREGVLTLPVLYAMREDSPAGEQLRDMLTGPLERDEDVAYAIELIRQTGGVEAALRVVRSYIEVVEEQLDALPDVPANRALRHLSAHSVDRVG</sequence>
<dbReference type="GO" id="GO:0046872">
    <property type="term" value="F:metal ion binding"/>
    <property type="evidence" value="ECO:0007669"/>
    <property type="project" value="UniProtKB-KW"/>
</dbReference>
<accession>A0A2S0WCC6</accession>
<evidence type="ECO:0000256" key="1">
    <source>
        <dbReference type="ARBA" id="ARBA00001946"/>
    </source>
</evidence>
<dbReference type="SFLD" id="SFLDS00005">
    <property type="entry name" value="Isoprenoid_Synthase_Type_I"/>
    <property type="match status" value="1"/>
</dbReference>
<comment type="similarity">
    <text evidence="3 7">Belongs to the FPP/GGPP synthase family.</text>
</comment>
<dbReference type="PANTHER" id="PTHR12001">
    <property type="entry name" value="GERANYLGERANYL PYROPHOSPHATE SYNTHASE"/>
    <property type="match status" value="1"/>
</dbReference>
<keyword evidence="9" id="KW-1185">Reference proteome</keyword>
<evidence type="ECO:0000256" key="4">
    <source>
        <dbReference type="ARBA" id="ARBA00022679"/>
    </source>
</evidence>
<evidence type="ECO:0000256" key="2">
    <source>
        <dbReference type="ARBA" id="ARBA00005128"/>
    </source>
</evidence>
<evidence type="ECO:0000256" key="3">
    <source>
        <dbReference type="ARBA" id="ARBA00006706"/>
    </source>
</evidence>
<dbReference type="PROSITE" id="PS00444">
    <property type="entry name" value="POLYPRENYL_SYNTHASE_2"/>
    <property type="match status" value="1"/>
</dbReference>
<dbReference type="InterPro" id="IPR008949">
    <property type="entry name" value="Isoprenoid_synthase_dom_sf"/>
</dbReference>
<dbReference type="Proteomes" id="UP000244754">
    <property type="component" value="Chromosome"/>
</dbReference>
<dbReference type="InterPro" id="IPR033749">
    <property type="entry name" value="Polyprenyl_synt_CS"/>
</dbReference>
<protein>
    <submittedName>
        <fullName evidence="8">Geranylgeranyl pyrophosphate synthase</fullName>
    </submittedName>
</protein>
<evidence type="ECO:0000256" key="7">
    <source>
        <dbReference type="RuleBase" id="RU004466"/>
    </source>
</evidence>
<evidence type="ECO:0000256" key="6">
    <source>
        <dbReference type="ARBA" id="ARBA00022842"/>
    </source>
</evidence>
<reference evidence="9" key="1">
    <citation type="submission" date="2018-01" db="EMBL/GenBank/DDBJ databases">
        <authorList>
            <person name="Li J."/>
        </authorList>
    </citation>
    <scope>NUCLEOTIDE SEQUENCE [LARGE SCALE GENOMIC DNA]</scope>
    <source>
        <strain evidence="9">2184</strain>
    </source>
</reference>
<dbReference type="PANTHER" id="PTHR12001:SF69">
    <property type="entry name" value="ALL TRANS-POLYPRENYL-DIPHOSPHATE SYNTHASE PDSS1"/>
    <property type="match status" value="1"/>
</dbReference>
<evidence type="ECO:0000313" key="9">
    <source>
        <dbReference type="Proteomes" id="UP000244754"/>
    </source>
</evidence>
<dbReference type="SFLD" id="SFLDG01017">
    <property type="entry name" value="Polyprenyl_Transferase_Like"/>
    <property type="match status" value="1"/>
</dbReference>
<dbReference type="RefSeq" id="WP_108403327.1">
    <property type="nucleotide sequence ID" value="NZ_CP026948.1"/>
</dbReference>
<dbReference type="EMBL" id="CP026948">
    <property type="protein sequence ID" value="AWB83332.1"/>
    <property type="molecule type" value="Genomic_DNA"/>
</dbReference>
<dbReference type="GO" id="GO:0004659">
    <property type="term" value="F:prenyltransferase activity"/>
    <property type="evidence" value="ECO:0007669"/>
    <property type="project" value="InterPro"/>
</dbReference>